<dbReference type="RefSeq" id="WP_344659871.1">
    <property type="nucleotide sequence ID" value="NZ_BAAAQM010000033.1"/>
</dbReference>
<reference evidence="2 3" key="1">
    <citation type="journal article" date="2019" name="Int. J. Syst. Evol. Microbiol.">
        <title>The Global Catalogue of Microorganisms (GCM) 10K type strain sequencing project: providing services to taxonomists for standard genome sequencing and annotation.</title>
        <authorList>
            <consortium name="The Broad Institute Genomics Platform"/>
            <consortium name="The Broad Institute Genome Sequencing Center for Infectious Disease"/>
            <person name="Wu L."/>
            <person name="Ma J."/>
        </authorList>
    </citation>
    <scope>NUCLEOTIDE SEQUENCE [LARGE SCALE GENOMIC DNA]</scope>
    <source>
        <strain evidence="2 3">JCM 16013</strain>
    </source>
</reference>
<name>A0ABN2SDU6_9ACTN</name>
<dbReference type="InterPro" id="IPR036514">
    <property type="entry name" value="SGNH_hydro_sf"/>
</dbReference>
<gene>
    <name evidence="2" type="ORF">GCM10009838_53510</name>
</gene>
<accession>A0ABN2SDU6</accession>
<dbReference type="Gene3D" id="3.40.50.1110">
    <property type="entry name" value="SGNH hydrolase"/>
    <property type="match status" value="1"/>
</dbReference>
<comment type="caution">
    <text evidence="2">The sequence shown here is derived from an EMBL/GenBank/DDBJ whole genome shotgun (WGS) entry which is preliminary data.</text>
</comment>
<protein>
    <recommendedName>
        <fullName evidence="1">SGNH hydrolase-type esterase domain-containing protein</fullName>
    </recommendedName>
</protein>
<dbReference type="EMBL" id="BAAAQM010000033">
    <property type="protein sequence ID" value="GAA1984737.1"/>
    <property type="molecule type" value="Genomic_DNA"/>
</dbReference>
<evidence type="ECO:0000313" key="2">
    <source>
        <dbReference type="EMBL" id="GAA1984737.1"/>
    </source>
</evidence>
<dbReference type="PANTHER" id="PTHR43784:SF2">
    <property type="entry name" value="GDSL-LIKE LIPASE_ACYLHYDROLASE, PUTATIVE (AFU_ORTHOLOGUE AFUA_2G00820)-RELATED"/>
    <property type="match status" value="1"/>
</dbReference>
<evidence type="ECO:0000313" key="3">
    <source>
        <dbReference type="Proteomes" id="UP001499854"/>
    </source>
</evidence>
<feature type="domain" description="SGNH hydrolase-type esterase" evidence="1">
    <location>
        <begin position="33"/>
        <end position="209"/>
    </location>
</feature>
<dbReference type="Pfam" id="PF13472">
    <property type="entry name" value="Lipase_GDSL_2"/>
    <property type="match status" value="1"/>
</dbReference>
<sequence length="237" mass="24770">MTDFALEAADPYCLDPGEAGKLLDGHPWRRFAVLGDSIAEGVSEPVPGYSPLPFADRVAAELAAVQPDLQYLNLGRRGLRAHEVRAGQLDAALAWAPDLALVACGANDALRPGYETRADDVDADKAAIISALQGRGVLVVTVSIFVRPAYPSLPAWLRPSGTERMAALGARTAAIAADLGTVHVDLARHPIASAMDSTSTDGLHGNARAQTVAATETIRALGALLSPPSTTLHSREP</sequence>
<evidence type="ECO:0000259" key="1">
    <source>
        <dbReference type="Pfam" id="PF13472"/>
    </source>
</evidence>
<dbReference type="Proteomes" id="UP001499854">
    <property type="component" value="Unassembled WGS sequence"/>
</dbReference>
<organism evidence="2 3">
    <name type="scientific">Catenulispora subtropica</name>
    <dbReference type="NCBI Taxonomy" id="450798"/>
    <lineage>
        <taxon>Bacteria</taxon>
        <taxon>Bacillati</taxon>
        <taxon>Actinomycetota</taxon>
        <taxon>Actinomycetes</taxon>
        <taxon>Catenulisporales</taxon>
        <taxon>Catenulisporaceae</taxon>
        <taxon>Catenulispora</taxon>
    </lineage>
</organism>
<dbReference type="CDD" id="cd01832">
    <property type="entry name" value="SGNH_hydrolase_like_1"/>
    <property type="match status" value="1"/>
</dbReference>
<keyword evidence="3" id="KW-1185">Reference proteome</keyword>
<dbReference type="PANTHER" id="PTHR43784">
    <property type="entry name" value="GDSL-LIKE LIPASE/ACYLHYDROLASE, PUTATIVE (AFU_ORTHOLOGUE AFUA_2G00820)-RELATED"/>
    <property type="match status" value="1"/>
</dbReference>
<dbReference type="InterPro" id="IPR013830">
    <property type="entry name" value="SGNH_hydro"/>
</dbReference>
<proteinExistence type="predicted"/>
<dbReference type="InterPro" id="IPR053140">
    <property type="entry name" value="GDSL_Rv0518-like"/>
</dbReference>
<dbReference type="SUPFAM" id="SSF52266">
    <property type="entry name" value="SGNH hydrolase"/>
    <property type="match status" value="1"/>
</dbReference>